<evidence type="ECO:0000313" key="1">
    <source>
        <dbReference type="EMBL" id="CCA27054.1"/>
    </source>
</evidence>
<name>F0WZX4_9STRA</name>
<reference evidence="1" key="2">
    <citation type="submission" date="2011-02" db="EMBL/GenBank/DDBJ databases">
        <authorList>
            <person name="MacLean D."/>
        </authorList>
    </citation>
    <scope>NUCLEOTIDE SEQUENCE</scope>
</reference>
<sequence>MPLHEAISPSPGDGKASLKISSSLNYSSAFALSIVTETGILSQRNETANSSAQLICCRSSLRESFDVLMLLLSFSHQISLRAVGHIDSARKNRTTVDTMSVRA</sequence>
<proteinExistence type="predicted"/>
<accession>F0WZX4</accession>
<protein>
    <submittedName>
        <fullName evidence="1">AlNc14C449G11716 protein</fullName>
    </submittedName>
</protein>
<reference evidence="1" key="1">
    <citation type="journal article" date="2011" name="PLoS Biol.">
        <title>Gene gain and loss during evolution of obligate parasitism in the white rust pathogen of Arabidopsis thaliana.</title>
        <authorList>
            <person name="Kemen E."/>
            <person name="Gardiner A."/>
            <person name="Schultz-Larsen T."/>
            <person name="Kemen A.C."/>
            <person name="Balmuth A.L."/>
            <person name="Robert-Seilaniantz A."/>
            <person name="Bailey K."/>
            <person name="Holub E."/>
            <person name="Studholme D.J."/>
            <person name="Maclean D."/>
            <person name="Jones J.D."/>
        </authorList>
    </citation>
    <scope>NUCLEOTIDE SEQUENCE</scope>
</reference>
<dbReference type="EMBL" id="FR824492">
    <property type="protein sequence ID" value="CCA27054.1"/>
    <property type="molecule type" value="Genomic_DNA"/>
</dbReference>
<organism evidence="1">
    <name type="scientific">Albugo laibachii Nc14</name>
    <dbReference type="NCBI Taxonomy" id="890382"/>
    <lineage>
        <taxon>Eukaryota</taxon>
        <taxon>Sar</taxon>
        <taxon>Stramenopiles</taxon>
        <taxon>Oomycota</taxon>
        <taxon>Peronosporomycetes</taxon>
        <taxon>Albuginales</taxon>
        <taxon>Albuginaceae</taxon>
        <taxon>Albugo</taxon>
    </lineage>
</organism>
<dbReference type="AlphaFoldDB" id="F0WZX4"/>
<dbReference type="HOGENOM" id="CLU_2268861_0_0_1"/>
<gene>
    <name evidence="1" type="primary">AlNc14C449G11716</name>
    <name evidence="1" type="ORF">ALNC14_131980</name>
</gene>